<proteinExistence type="inferred from homology"/>
<feature type="domain" description="RagB/SusD" evidence="6">
    <location>
        <begin position="261"/>
        <end position="540"/>
    </location>
</feature>
<keyword evidence="4" id="KW-0472">Membrane</keyword>
<organism evidence="8 9">
    <name type="scientific">Echinicola soli</name>
    <dbReference type="NCBI Taxonomy" id="2591634"/>
    <lineage>
        <taxon>Bacteria</taxon>
        <taxon>Pseudomonadati</taxon>
        <taxon>Bacteroidota</taxon>
        <taxon>Cytophagia</taxon>
        <taxon>Cytophagales</taxon>
        <taxon>Cyclobacteriaceae</taxon>
        <taxon>Echinicola</taxon>
    </lineage>
</organism>
<evidence type="ECO:0000313" key="9">
    <source>
        <dbReference type="Proteomes" id="UP000316614"/>
    </source>
</evidence>
<comment type="similarity">
    <text evidence="2">Belongs to the SusD family.</text>
</comment>
<dbReference type="AlphaFoldDB" id="A0A514CEL5"/>
<dbReference type="PROSITE" id="PS51257">
    <property type="entry name" value="PROKAR_LIPOPROTEIN"/>
    <property type="match status" value="1"/>
</dbReference>
<accession>A0A514CEL5</accession>
<evidence type="ECO:0000256" key="4">
    <source>
        <dbReference type="ARBA" id="ARBA00023136"/>
    </source>
</evidence>
<gene>
    <name evidence="8" type="ORF">FKX85_03945</name>
</gene>
<keyword evidence="5" id="KW-0998">Cell outer membrane</keyword>
<dbReference type="Pfam" id="PF07980">
    <property type="entry name" value="SusD_RagB"/>
    <property type="match status" value="1"/>
</dbReference>
<reference evidence="8 9" key="1">
    <citation type="submission" date="2019-06" db="EMBL/GenBank/DDBJ databases">
        <title>Echinicola alkalisoli sp. nov. isolated from saline soil.</title>
        <authorList>
            <person name="Sun J.-Q."/>
            <person name="Xu L."/>
        </authorList>
    </citation>
    <scope>NUCLEOTIDE SEQUENCE [LARGE SCALE GENOMIC DNA]</scope>
    <source>
        <strain evidence="8 9">LN3S3</strain>
    </source>
</reference>
<dbReference type="Pfam" id="PF14322">
    <property type="entry name" value="SusD-like_3"/>
    <property type="match status" value="1"/>
</dbReference>
<name>A0A514CEL5_9BACT</name>
<dbReference type="KEGG" id="echi:FKX85_03945"/>
<evidence type="ECO:0000256" key="5">
    <source>
        <dbReference type="ARBA" id="ARBA00023237"/>
    </source>
</evidence>
<comment type="subcellular location">
    <subcellularLocation>
        <location evidence="1">Cell outer membrane</location>
    </subcellularLocation>
</comment>
<feature type="domain" description="SusD-like N-terminal" evidence="7">
    <location>
        <begin position="85"/>
        <end position="213"/>
    </location>
</feature>
<dbReference type="RefSeq" id="WP_141613494.1">
    <property type="nucleotide sequence ID" value="NZ_CP041253.1"/>
</dbReference>
<evidence type="ECO:0000256" key="1">
    <source>
        <dbReference type="ARBA" id="ARBA00004442"/>
    </source>
</evidence>
<evidence type="ECO:0000256" key="3">
    <source>
        <dbReference type="ARBA" id="ARBA00022729"/>
    </source>
</evidence>
<evidence type="ECO:0000259" key="6">
    <source>
        <dbReference type="Pfam" id="PF07980"/>
    </source>
</evidence>
<dbReference type="InterPro" id="IPR012944">
    <property type="entry name" value="SusD_RagB_dom"/>
</dbReference>
<sequence length="541" mass="60243">MKSIKTIIYTAVLGLTVSGCSGYLDEENLGNTTAENYYGDQAGYEGLINATYSTLRDVYQPTPYIFCAGTDLFFAAHAEVPLGLASYQTLTPGNGQVEELFKTLYQSIQIANMALEYSDETTPYTALETRVAEVRAIRAYYYFLLVQNFGDVTLVTDLIKEPIVSFGRNPAGEVYDFIISELETAIEMLPMDQPDFGRVDKRVAQHILAKVHLTRGYDTENGGSAADFTRAAQLADAAIDGQALNLAFGELFEYQNDNNEEILWSIQYAEASTLNSPAHNWDYPWGPLVQGSDDGVNKKNALHPTAYLFTLYQDADTRFEGTFLNIKTSPYTGYILNPESTPVNYYYPRTAAQLADTTAWRAASPNRTETIITPIGPYWWDGLNQTDFPALKKFDRLQLPDIRYTHDLYLARLGETYLIAAEAYLQAGDPGTALARVNEVRRRAAAPGMEAAMQVSSVDLDFILDERARELAGEGLRWLDLKRTGKLMEYTAVRNPDIKTIYDSGTDPFLGANGEYKILRPIPLSAISLDAGDYPQNPAYE</sequence>
<dbReference type="EMBL" id="CP041253">
    <property type="protein sequence ID" value="QDH78236.1"/>
    <property type="molecule type" value="Genomic_DNA"/>
</dbReference>
<dbReference type="SUPFAM" id="SSF48452">
    <property type="entry name" value="TPR-like"/>
    <property type="match status" value="1"/>
</dbReference>
<dbReference type="InterPro" id="IPR011990">
    <property type="entry name" value="TPR-like_helical_dom_sf"/>
</dbReference>
<dbReference type="Proteomes" id="UP000316614">
    <property type="component" value="Chromosome"/>
</dbReference>
<evidence type="ECO:0000259" key="7">
    <source>
        <dbReference type="Pfam" id="PF14322"/>
    </source>
</evidence>
<evidence type="ECO:0000313" key="8">
    <source>
        <dbReference type="EMBL" id="QDH78236.1"/>
    </source>
</evidence>
<dbReference type="InterPro" id="IPR033985">
    <property type="entry name" value="SusD-like_N"/>
</dbReference>
<dbReference type="Gene3D" id="1.25.40.390">
    <property type="match status" value="1"/>
</dbReference>
<keyword evidence="9" id="KW-1185">Reference proteome</keyword>
<keyword evidence="3" id="KW-0732">Signal</keyword>
<evidence type="ECO:0000256" key="2">
    <source>
        <dbReference type="ARBA" id="ARBA00006275"/>
    </source>
</evidence>
<dbReference type="GO" id="GO:0009279">
    <property type="term" value="C:cell outer membrane"/>
    <property type="evidence" value="ECO:0007669"/>
    <property type="project" value="UniProtKB-SubCell"/>
</dbReference>
<protein>
    <submittedName>
        <fullName evidence="8">RagB/SusD family nutrient uptake outer membrane protein</fullName>
    </submittedName>
</protein>
<dbReference type="OrthoDB" id="9792139at2"/>